<name>A0AAD2GC13_9STRA</name>
<evidence type="ECO:0000313" key="3">
    <source>
        <dbReference type="EMBL" id="CAJ1968918.1"/>
    </source>
</evidence>
<organism evidence="3 4">
    <name type="scientific">Cylindrotheca closterium</name>
    <dbReference type="NCBI Taxonomy" id="2856"/>
    <lineage>
        <taxon>Eukaryota</taxon>
        <taxon>Sar</taxon>
        <taxon>Stramenopiles</taxon>
        <taxon>Ochrophyta</taxon>
        <taxon>Bacillariophyta</taxon>
        <taxon>Bacillariophyceae</taxon>
        <taxon>Bacillariophycidae</taxon>
        <taxon>Bacillariales</taxon>
        <taxon>Bacillariaceae</taxon>
        <taxon>Cylindrotheca</taxon>
    </lineage>
</organism>
<feature type="compositionally biased region" description="Low complexity" evidence="1">
    <location>
        <begin position="235"/>
        <end position="245"/>
    </location>
</feature>
<dbReference type="AlphaFoldDB" id="A0AAD2GC13"/>
<protein>
    <recommendedName>
        <fullName evidence="5">VWFD domain-containing protein</fullName>
    </recommendedName>
</protein>
<sequence>MKLNSNLLSLAALAAFPSMASAGVDSCSEQVNCVNFSVEKLDTDSCSLGGECAVKVCMQANSGFNGCDKSGSFSHMCYQTDANGCPAWNSDGSPLMGASDSVSCADGFLGKCAGSNVMMCLEGKPGQTLYWVLKDGNTNDNPGEDVTYTKSFTVNGADTGCTSNVRCFNEEYNCGAKYNKAQAPKERTWAFTIPSSDGSSCDVCGSSPPSPTAPTPTAPVPTATPPIEPTPTAPTPTADNTTPTPGSNGDPHFKTWKNEHFEYHGQCDMVLTKDANFADGLGLDIQIRTKMVRFWSYIRNAAVRIGHDVIELEGSDDTQDQSIRFWYNMEFKAKDATTLGGFPMTIRRSHEKMTKVIIDLDSKYPGVKIIMATYKEFVRVDVEGATDEAFANTVGLLGDFTTGKTLARDGSAIDNFREYGSEWQVRPGEHMLFHNTAEPQFPKKCLEPEDPRGERRRRLEESDITMEQAEKACSALKDALDQKDCVYDILATQDMDMAGAF</sequence>
<feature type="compositionally biased region" description="Basic and acidic residues" evidence="1">
    <location>
        <begin position="444"/>
        <end position="461"/>
    </location>
</feature>
<feature type="region of interest" description="Disordered" evidence="1">
    <location>
        <begin position="195"/>
        <end position="250"/>
    </location>
</feature>
<comment type="caution">
    <text evidence="3">The sequence shown here is derived from an EMBL/GenBank/DDBJ whole genome shotgun (WGS) entry which is preliminary data.</text>
</comment>
<feature type="compositionally biased region" description="Pro residues" evidence="1">
    <location>
        <begin position="208"/>
        <end position="234"/>
    </location>
</feature>
<keyword evidence="2" id="KW-0732">Signal</keyword>
<evidence type="ECO:0000256" key="2">
    <source>
        <dbReference type="SAM" id="SignalP"/>
    </source>
</evidence>
<gene>
    <name evidence="3" type="ORF">CYCCA115_LOCUS23460</name>
</gene>
<feature type="compositionally biased region" description="Low complexity" evidence="1">
    <location>
        <begin position="195"/>
        <end position="207"/>
    </location>
</feature>
<keyword evidence="4" id="KW-1185">Reference proteome</keyword>
<feature type="region of interest" description="Disordered" evidence="1">
    <location>
        <begin position="441"/>
        <end position="463"/>
    </location>
</feature>
<accession>A0AAD2GC13</accession>
<evidence type="ECO:0000313" key="4">
    <source>
        <dbReference type="Proteomes" id="UP001295423"/>
    </source>
</evidence>
<proteinExistence type="predicted"/>
<feature type="chain" id="PRO_5042287467" description="VWFD domain-containing protein" evidence="2">
    <location>
        <begin position="23"/>
        <end position="501"/>
    </location>
</feature>
<dbReference type="Proteomes" id="UP001295423">
    <property type="component" value="Unassembled WGS sequence"/>
</dbReference>
<evidence type="ECO:0000256" key="1">
    <source>
        <dbReference type="SAM" id="MobiDB-lite"/>
    </source>
</evidence>
<evidence type="ECO:0008006" key="5">
    <source>
        <dbReference type="Google" id="ProtNLM"/>
    </source>
</evidence>
<dbReference type="EMBL" id="CAKOGP040002413">
    <property type="protein sequence ID" value="CAJ1968918.1"/>
    <property type="molecule type" value="Genomic_DNA"/>
</dbReference>
<reference evidence="3" key="1">
    <citation type="submission" date="2023-08" db="EMBL/GenBank/DDBJ databases">
        <authorList>
            <person name="Audoor S."/>
            <person name="Bilcke G."/>
        </authorList>
    </citation>
    <scope>NUCLEOTIDE SEQUENCE</scope>
</reference>
<feature type="signal peptide" evidence="2">
    <location>
        <begin position="1"/>
        <end position="22"/>
    </location>
</feature>